<dbReference type="Proteomes" id="UP001152795">
    <property type="component" value="Unassembled WGS sequence"/>
</dbReference>
<gene>
    <name evidence="3" type="ORF">PACLA_8A072506</name>
</gene>
<keyword evidence="2" id="KW-0732">Signal</keyword>
<dbReference type="AlphaFoldDB" id="A0A6S7FC60"/>
<feature type="compositionally biased region" description="Basic and acidic residues" evidence="1">
    <location>
        <begin position="205"/>
        <end position="222"/>
    </location>
</feature>
<evidence type="ECO:0000313" key="3">
    <source>
        <dbReference type="EMBL" id="CAB3976735.1"/>
    </source>
</evidence>
<evidence type="ECO:0000256" key="1">
    <source>
        <dbReference type="SAM" id="MobiDB-lite"/>
    </source>
</evidence>
<dbReference type="OrthoDB" id="10633944at2759"/>
<comment type="caution">
    <text evidence="3">The sequence shown here is derived from an EMBL/GenBank/DDBJ whole genome shotgun (WGS) entry which is preliminary data.</text>
</comment>
<feature type="compositionally biased region" description="Basic and acidic residues" evidence="1">
    <location>
        <begin position="129"/>
        <end position="195"/>
    </location>
</feature>
<feature type="chain" id="PRO_5043758726" evidence="2">
    <location>
        <begin position="19"/>
        <end position="222"/>
    </location>
</feature>
<feature type="signal peptide" evidence="2">
    <location>
        <begin position="1"/>
        <end position="18"/>
    </location>
</feature>
<feature type="region of interest" description="Disordered" evidence="1">
    <location>
        <begin position="40"/>
        <end position="222"/>
    </location>
</feature>
<proteinExistence type="predicted"/>
<evidence type="ECO:0000313" key="4">
    <source>
        <dbReference type="Proteomes" id="UP001152795"/>
    </source>
</evidence>
<reference evidence="3" key="1">
    <citation type="submission" date="2020-04" db="EMBL/GenBank/DDBJ databases">
        <authorList>
            <person name="Alioto T."/>
            <person name="Alioto T."/>
            <person name="Gomez Garrido J."/>
        </authorList>
    </citation>
    <scope>NUCLEOTIDE SEQUENCE</scope>
    <source>
        <strain evidence="3">A484AB</strain>
    </source>
</reference>
<accession>A0A6S7FC60</accession>
<dbReference type="EMBL" id="CACRXK020000010">
    <property type="protein sequence ID" value="CAB3976735.1"/>
    <property type="molecule type" value="Genomic_DNA"/>
</dbReference>
<protein>
    <submittedName>
        <fullName evidence="3">Uncharacterized protein</fullName>
    </submittedName>
</protein>
<evidence type="ECO:0000256" key="2">
    <source>
        <dbReference type="SAM" id="SignalP"/>
    </source>
</evidence>
<organism evidence="3 4">
    <name type="scientific">Paramuricea clavata</name>
    <name type="common">Red gorgonian</name>
    <name type="synonym">Violescent sea-whip</name>
    <dbReference type="NCBI Taxonomy" id="317549"/>
    <lineage>
        <taxon>Eukaryota</taxon>
        <taxon>Metazoa</taxon>
        <taxon>Cnidaria</taxon>
        <taxon>Anthozoa</taxon>
        <taxon>Octocorallia</taxon>
        <taxon>Malacalcyonacea</taxon>
        <taxon>Plexauridae</taxon>
        <taxon>Paramuricea</taxon>
    </lineage>
</organism>
<feature type="compositionally biased region" description="Polar residues" evidence="1">
    <location>
        <begin position="45"/>
        <end position="59"/>
    </location>
</feature>
<name>A0A6S7FC60_PARCT</name>
<sequence>MNKFIVIILLGVVTVVVAESSLKRDKDALIKALKEKFDQYKKQKLSQTKQSPENANGDVQPSEPVVSHQKQHDKAASAIGLALLDVSKPKAKEKKAADKNAQEADNSKKAGTAKIQKDIQVDKDDEDEKADKKAEDKKAESKKAEDKKAEDKKAEDKKAEDKKAEDKNEEANEDSQLKDDDEKSSEDSGKKEEKSSKKKFKKLKKTAEELKESAKHLKDKGT</sequence>
<keyword evidence="4" id="KW-1185">Reference proteome</keyword>
<feature type="compositionally biased region" description="Basic and acidic residues" evidence="1">
    <location>
        <begin position="87"/>
        <end position="108"/>
    </location>
</feature>